<gene>
    <name evidence="1" type="ORF">M099_2849</name>
</gene>
<organism evidence="1 2">
    <name type="scientific">Phocaeicola vulgatus str. 3975 RP4</name>
    <dbReference type="NCBI Taxonomy" id="1339352"/>
    <lineage>
        <taxon>Bacteria</taxon>
        <taxon>Pseudomonadati</taxon>
        <taxon>Bacteroidota</taxon>
        <taxon>Bacteroidia</taxon>
        <taxon>Bacteroidales</taxon>
        <taxon>Bacteroidaceae</taxon>
        <taxon>Phocaeicola</taxon>
    </lineage>
</organism>
<name>A0A069SGM5_PHOVU</name>
<comment type="caution">
    <text evidence="1">The sequence shown here is derived from an EMBL/GenBank/DDBJ whole genome shotgun (WGS) entry which is preliminary data.</text>
</comment>
<sequence>MGRIEVFSVPVPSGDKTVSSFVIHKLLSQLHTSLSAFYGYS</sequence>
<evidence type="ECO:0000313" key="2">
    <source>
        <dbReference type="Proteomes" id="UP000027661"/>
    </source>
</evidence>
<protein>
    <submittedName>
        <fullName evidence="1">Uncharacterized protein</fullName>
    </submittedName>
</protein>
<accession>A0A069SGM5</accession>
<dbReference type="Proteomes" id="UP000027661">
    <property type="component" value="Unassembled WGS sequence"/>
</dbReference>
<evidence type="ECO:0000313" key="1">
    <source>
        <dbReference type="EMBL" id="KDS52853.1"/>
    </source>
</evidence>
<dbReference type="EMBL" id="JNHM01000033">
    <property type="protein sequence ID" value="KDS52853.1"/>
    <property type="molecule type" value="Genomic_DNA"/>
</dbReference>
<proteinExistence type="predicted"/>
<reference evidence="1 2" key="1">
    <citation type="submission" date="2014-04" db="EMBL/GenBank/DDBJ databases">
        <authorList>
            <person name="Sears C."/>
            <person name="Carroll K."/>
            <person name="Sack B.R."/>
            <person name="Qadri F."/>
            <person name="Myers L.L."/>
            <person name="Chung G.-T."/>
            <person name="Escheverria P."/>
            <person name="Fraser C.M."/>
            <person name="Sadzewicz L."/>
            <person name="Shefchek K.A."/>
            <person name="Tallon L."/>
            <person name="Das S.P."/>
            <person name="Daugherty S."/>
            <person name="Mongodin E.F."/>
        </authorList>
    </citation>
    <scope>NUCLEOTIDE SEQUENCE [LARGE SCALE GENOMIC DNA]</scope>
    <source>
        <strain evidence="1 2">3975 RP4</strain>
    </source>
</reference>
<dbReference type="PATRIC" id="fig|1339352.3.peg.2740"/>
<dbReference type="AlphaFoldDB" id="A0A069SGM5"/>